<evidence type="ECO:0000313" key="2">
    <source>
        <dbReference type="Proteomes" id="UP001201163"/>
    </source>
</evidence>
<name>A0AAD4LJL5_9AGAM</name>
<reference evidence="1" key="1">
    <citation type="submission" date="2022-01" db="EMBL/GenBank/DDBJ databases">
        <title>Comparative genomics reveals a dynamic genome evolution in the ectomycorrhizal milk-cap (Lactarius) mushrooms.</title>
        <authorList>
            <consortium name="DOE Joint Genome Institute"/>
            <person name="Lebreton A."/>
            <person name="Tang N."/>
            <person name="Kuo A."/>
            <person name="LaButti K."/>
            <person name="Drula E."/>
            <person name="Barry K."/>
            <person name="Clum A."/>
            <person name="Lipzen A."/>
            <person name="Mousain D."/>
            <person name="Ng V."/>
            <person name="Wang R."/>
            <person name="Wang X."/>
            <person name="Dai Y."/>
            <person name="Henrissat B."/>
            <person name="Grigoriev I.V."/>
            <person name="Guerin-Laguette A."/>
            <person name="Yu F."/>
            <person name="Martin F.M."/>
        </authorList>
    </citation>
    <scope>NUCLEOTIDE SEQUENCE</scope>
    <source>
        <strain evidence="1">QP</strain>
    </source>
</reference>
<protein>
    <submittedName>
        <fullName evidence="1">Uncharacterized protein</fullName>
    </submittedName>
</protein>
<proteinExistence type="predicted"/>
<keyword evidence="2" id="KW-1185">Reference proteome</keyword>
<dbReference type="EMBL" id="JAKELL010000013">
    <property type="protein sequence ID" value="KAH8994951.1"/>
    <property type="molecule type" value="Genomic_DNA"/>
</dbReference>
<organism evidence="1 2">
    <name type="scientific">Lactarius akahatsu</name>
    <dbReference type="NCBI Taxonomy" id="416441"/>
    <lineage>
        <taxon>Eukaryota</taxon>
        <taxon>Fungi</taxon>
        <taxon>Dikarya</taxon>
        <taxon>Basidiomycota</taxon>
        <taxon>Agaricomycotina</taxon>
        <taxon>Agaricomycetes</taxon>
        <taxon>Russulales</taxon>
        <taxon>Russulaceae</taxon>
        <taxon>Lactarius</taxon>
    </lineage>
</organism>
<dbReference type="AlphaFoldDB" id="A0AAD4LJL5"/>
<accession>A0AAD4LJL5</accession>
<dbReference type="Proteomes" id="UP001201163">
    <property type="component" value="Unassembled WGS sequence"/>
</dbReference>
<comment type="caution">
    <text evidence="1">The sequence shown here is derived from an EMBL/GenBank/DDBJ whole genome shotgun (WGS) entry which is preliminary data.</text>
</comment>
<evidence type="ECO:0000313" key="1">
    <source>
        <dbReference type="EMBL" id="KAH8994951.1"/>
    </source>
</evidence>
<gene>
    <name evidence="1" type="ORF">EDB92DRAFT_1795400</name>
</gene>
<sequence length="292" mass="31829">MNGYDTFDDLFLERLDAFTEKTLADIKAFSSRENIPYDQVRRHVAERHSQYLFSSSIPAPASRNNSALLVAVKVHNILSSTCQVLESLQVTAGIQSFVVAINPNDAEDEGFLGGSSLGKEFWTSLRGGGTAGAKALKSLAISTFQDPSLPPTPTFHGTGIPSRQKETAHSLKSEVYARVRTLLRPTSGIRQAEMKWTNHGNLSVYGVRLEGWPSSIPMQNPSALSSSQNRALRDALSNGTLKFCRIHTESSTSSVAGETFYGPTGNLGDLSWVISDGYDDPVRSLLLLRSDF</sequence>